<keyword evidence="4" id="KW-1185">Reference proteome</keyword>
<feature type="chain" id="PRO_5011790642" evidence="2">
    <location>
        <begin position="21"/>
        <end position="319"/>
    </location>
</feature>
<protein>
    <submittedName>
        <fullName evidence="3">Tripartite-type tricarboxylate transporter, receptor component TctC</fullName>
    </submittedName>
</protein>
<gene>
    <name evidence="3" type="ORF">SAMN02745775_101495</name>
</gene>
<evidence type="ECO:0000256" key="1">
    <source>
        <dbReference type="ARBA" id="ARBA00006987"/>
    </source>
</evidence>
<dbReference type="InterPro" id="IPR042100">
    <property type="entry name" value="Bug_dom1"/>
</dbReference>
<accession>A0A1I3XNE4</accession>
<feature type="signal peptide" evidence="2">
    <location>
        <begin position="1"/>
        <end position="20"/>
    </location>
</feature>
<dbReference type="RefSeq" id="WP_092954991.1">
    <property type="nucleotide sequence ID" value="NZ_FOSQ01000001.1"/>
</dbReference>
<dbReference type="PIRSF" id="PIRSF017082">
    <property type="entry name" value="YflP"/>
    <property type="match status" value="1"/>
</dbReference>
<dbReference type="PANTHER" id="PTHR42928">
    <property type="entry name" value="TRICARBOXYLATE-BINDING PROTEIN"/>
    <property type="match status" value="1"/>
</dbReference>
<evidence type="ECO:0000256" key="2">
    <source>
        <dbReference type="SAM" id="SignalP"/>
    </source>
</evidence>
<dbReference type="EMBL" id="FOSQ01000001">
    <property type="protein sequence ID" value="SFK21060.1"/>
    <property type="molecule type" value="Genomic_DNA"/>
</dbReference>
<dbReference type="Pfam" id="PF03401">
    <property type="entry name" value="TctC"/>
    <property type="match status" value="1"/>
</dbReference>
<evidence type="ECO:0000313" key="3">
    <source>
        <dbReference type="EMBL" id="SFK21060.1"/>
    </source>
</evidence>
<proteinExistence type="inferred from homology"/>
<dbReference type="CDD" id="cd13578">
    <property type="entry name" value="PBP2_Bug27"/>
    <property type="match status" value="1"/>
</dbReference>
<dbReference type="Gene3D" id="3.40.190.150">
    <property type="entry name" value="Bordetella uptake gene, domain 1"/>
    <property type="match status" value="1"/>
</dbReference>
<organism evidence="3 4">
    <name type="scientific">Falsiroseomonas stagni DSM 19981</name>
    <dbReference type="NCBI Taxonomy" id="1123062"/>
    <lineage>
        <taxon>Bacteria</taxon>
        <taxon>Pseudomonadati</taxon>
        <taxon>Pseudomonadota</taxon>
        <taxon>Alphaproteobacteria</taxon>
        <taxon>Acetobacterales</taxon>
        <taxon>Roseomonadaceae</taxon>
        <taxon>Falsiroseomonas</taxon>
    </lineage>
</organism>
<sequence>MIRRRTLALAALAMPSLASAQDRWPRRPITMIVAYPAGGANDIVARSVAEPMRAVLGQPLVIENRGGAAGTLGAGQAARALADGYTLFMAAGAHTLAPALMRNLTYDIAADFRPISRVAASSFMLVTRPDLPATDVPSLIALLRAAPGRYNFASSGAGAPPHLAAVLFQEMTGTRMEHVPYAGDTPALTDLAAGHVDLGFMSLSAVKALVDAGRLKALAVTDPARNPIYPAIPTVAEAGLAGYEIGTWWGLVAPRGTPDEVIARTNAAVVQALRAPDVLARFSELGITPVGSTPEAFGTRIRDDVERFGRIVRSAGLSP</sequence>
<evidence type="ECO:0000313" key="4">
    <source>
        <dbReference type="Proteomes" id="UP000199473"/>
    </source>
</evidence>
<dbReference type="Proteomes" id="UP000199473">
    <property type="component" value="Unassembled WGS sequence"/>
</dbReference>
<comment type="similarity">
    <text evidence="1">Belongs to the UPF0065 (bug) family.</text>
</comment>
<dbReference type="Gene3D" id="3.40.190.10">
    <property type="entry name" value="Periplasmic binding protein-like II"/>
    <property type="match status" value="1"/>
</dbReference>
<dbReference type="STRING" id="1123062.SAMN02745775_101495"/>
<keyword evidence="2" id="KW-0732">Signal</keyword>
<dbReference type="OrthoDB" id="7248487at2"/>
<dbReference type="AlphaFoldDB" id="A0A1I3XNE4"/>
<dbReference type="PANTHER" id="PTHR42928:SF5">
    <property type="entry name" value="BLR1237 PROTEIN"/>
    <property type="match status" value="1"/>
</dbReference>
<dbReference type="SUPFAM" id="SSF53850">
    <property type="entry name" value="Periplasmic binding protein-like II"/>
    <property type="match status" value="1"/>
</dbReference>
<name>A0A1I3XNE4_9PROT</name>
<keyword evidence="3" id="KW-0675">Receptor</keyword>
<dbReference type="InterPro" id="IPR005064">
    <property type="entry name" value="BUG"/>
</dbReference>
<reference evidence="3 4" key="1">
    <citation type="submission" date="2016-10" db="EMBL/GenBank/DDBJ databases">
        <authorList>
            <person name="de Groot N.N."/>
        </authorList>
    </citation>
    <scope>NUCLEOTIDE SEQUENCE [LARGE SCALE GENOMIC DNA]</scope>
    <source>
        <strain evidence="3 4">DSM 19981</strain>
    </source>
</reference>